<dbReference type="KEGG" id="dmr:Deima_0272"/>
<dbReference type="InterPro" id="IPR013784">
    <property type="entry name" value="Carb-bd-like_fold"/>
</dbReference>
<gene>
    <name evidence="2" type="ordered locus">Deima_0272</name>
</gene>
<protein>
    <recommendedName>
        <fullName evidence="4">Alpha-amylase</fullName>
    </recommendedName>
</protein>
<evidence type="ECO:0000313" key="3">
    <source>
        <dbReference type="Proteomes" id="UP000008635"/>
    </source>
</evidence>
<feature type="signal peptide" evidence="1">
    <location>
        <begin position="1"/>
        <end position="17"/>
    </location>
</feature>
<evidence type="ECO:0000256" key="1">
    <source>
        <dbReference type="SAM" id="SignalP"/>
    </source>
</evidence>
<evidence type="ECO:0000313" key="2">
    <source>
        <dbReference type="EMBL" id="ADV65935.1"/>
    </source>
</evidence>
<dbReference type="RefSeq" id="WP_013555440.1">
    <property type="nucleotide sequence ID" value="NC_014958.1"/>
</dbReference>
<reference evidence="2 3" key="1">
    <citation type="journal article" date="2011" name="Stand. Genomic Sci.">
        <title>Complete genome sequence of Deinococcus maricopensis type strain (LB-34).</title>
        <authorList>
            <person name="Pukall R."/>
            <person name="Zeytun A."/>
            <person name="Lucas S."/>
            <person name="Lapidus A."/>
            <person name="Hammon N."/>
            <person name="Deshpande S."/>
            <person name="Nolan M."/>
            <person name="Cheng J.F."/>
            <person name="Pitluck S."/>
            <person name="Liolios K."/>
            <person name="Pagani I."/>
            <person name="Mikhailova N."/>
            <person name="Ivanova N."/>
            <person name="Mavromatis K."/>
            <person name="Pati A."/>
            <person name="Tapia R."/>
            <person name="Han C."/>
            <person name="Goodwin L."/>
            <person name="Chen A."/>
            <person name="Palaniappan K."/>
            <person name="Land M."/>
            <person name="Hauser L."/>
            <person name="Chang Y.J."/>
            <person name="Jeffries C.D."/>
            <person name="Brambilla E.M."/>
            <person name="Rohde M."/>
            <person name="Goker M."/>
            <person name="Detter J.C."/>
            <person name="Woyke T."/>
            <person name="Bristow J."/>
            <person name="Eisen J.A."/>
            <person name="Markowitz V."/>
            <person name="Hugenholtz P."/>
            <person name="Kyrpides N.C."/>
            <person name="Klenk H.P."/>
        </authorList>
    </citation>
    <scope>NUCLEOTIDE SEQUENCE [LARGE SCALE GENOMIC DNA]</scope>
    <source>
        <strain evidence="3">DSM 21211 / LMG 22137 / NRRL B-23946 / LB-34</strain>
    </source>
</reference>
<keyword evidence="1" id="KW-0732">Signal</keyword>
<feature type="chain" id="PRO_5003228326" description="Alpha-amylase" evidence="1">
    <location>
        <begin position="18"/>
        <end position="825"/>
    </location>
</feature>
<keyword evidence="3" id="KW-1185">Reference proteome</keyword>
<proteinExistence type="predicted"/>
<dbReference type="Proteomes" id="UP000008635">
    <property type="component" value="Chromosome"/>
</dbReference>
<dbReference type="OrthoDB" id="53545at2"/>
<dbReference type="Gene3D" id="2.60.40.1120">
    <property type="entry name" value="Carboxypeptidase-like, regulatory domain"/>
    <property type="match status" value="2"/>
</dbReference>
<dbReference type="GO" id="GO:0030246">
    <property type="term" value="F:carbohydrate binding"/>
    <property type="evidence" value="ECO:0007669"/>
    <property type="project" value="InterPro"/>
</dbReference>
<dbReference type="EMBL" id="CP002454">
    <property type="protein sequence ID" value="ADV65935.1"/>
    <property type="molecule type" value="Genomic_DNA"/>
</dbReference>
<accession>E8U498</accession>
<dbReference type="SUPFAM" id="SSF49478">
    <property type="entry name" value="Cna protein B-type domain"/>
    <property type="match status" value="1"/>
</dbReference>
<reference evidence="3" key="2">
    <citation type="submission" date="2011-01" db="EMBL/GenBank/DDBJ databases">
        <title>The complete genome of Deinococcus maricopensis DSM 21211.</title>
        <authorList>
            <consortium name="US DOE Joint Genome Institute (JGI-PGF)"/>
            <person name="Lucas S."/>
            <person name="Copeland A."/>
            <person name="Lapidus A."/>
            <person name="Goodwin L."/>
            <person name="Pitluck S."/>
            <person name="Kyrpides N."/>
            <person name="Mavromatis K."/>
            <person name="Pagani I."/>
            <person name="Ivanova N."/>
            <person name="Ovchinnikova G."/>
            <person name="Zeytun A."/>
            <person name="Detter J.C."/>
            <person name="Han C."/>
            <person name="Land M."/>
            <person name="Hauser L."/>
            <person name="Markowitz V."/>
            <person name="Cheng J.-F."/>
            <person name="Hugenholtz P."/>
            <person name="Woyke T."/>
            <person name="Wu D."/>
            <person name="Pukall R."/>
            <person name="Gehrich-Schroeter G."/>
            <person name="Brambilla E."/>
            <person name="Klenk H.-P."/>
            <person name="Eisen J.A."/>
        </authorList>
    </citation>
    <scope>NUCLEOTIDE SEQUENCE [LARGE SCALE GENOMIC DNA]</scope>
    <source>
        <strain evidence="3">DSM 21211 / LMG 22137 / NRRL B-23946 / LB-34</strain>
    </source>
</reference>
<dbReference type="STRING" id="709986.Deima_0272"/>
<dbReference type="HOGENOM" id="CLU_343139_0_0_0"/>
<evidence type="ECO:0008006" key="4">
    <source>
        <dbReference type="Google" id="ProtNLM"/>
    </source>
</evidence>
<dbReference type="SUPFAM" id="SSF49452">
    <property type="entry name" value="Starch-binding domain-like"/>
    <property type="match status" value="1"/>
</dbReference>
<dbReference type="AlphaFoldDB" id="E8U498"/>
<sequence precursor="true">MRLLTLSGLLLMSGAGALGVHAPAAPVSADARVPVTVPVTLTNAADAPDTDALTLSLPDGWRLLAGETTFRLAPHESHVELLTLLPPSTLPAGDAQVLVRTRDAAATLRFTVAPTRRVRAVTTTAPTFDVRGAYDVQWRVTNGGNVTEALQFAARADVDADVQVTPAAATLRAGETLEVRAHVTPRHVVRLQDAGVRLEVRADGLAPARATATTTLIPTVTPLDQQYHVFPLTLTVGGALGTSGSAADFTLHGRGAPVQGDPGTLDVLATRQGFTVTYVRPEMTWAAGQVTGGAAPLDTVSAVGVKAALHRAALDVEGLAGLTARGEAAAALSATLPFAQGNVQFGVSRVGERTVVGGGGRWAGQADGWAAQLEAGAAVNVTGGGATVRANGRVSVGATEFTGAFARTTPGWRDTPRTTQSAALSVSGKVGDAFTYTVGGAVSGETWQRYNVRAAATLKQPFGTLGAQMQATNTTRSVTGTLTQKAFGWPLTHRVNWTADLGTGATSAQYALSTQVRAGGQLLQPSVGLGLQSGTLTWSAGVNGSAALAPGTLLTYQVASANVARGDVNASVNVTRALSGTQSLAVAGTVARADGRWAAGVRVSTTLSMDVPVHARRDVARVEGRVTDATGAGRANLIVRAGGLAAITDAAGRFVFPAVPAGDVTVTVLSSDGPGDVAFMPALPLTLHVRAGETRTLEVRAVTLARVSGQVTLVVPSEDTLRAGGLMPEVPRLADLVLQLNGADGTVRTVSPNADGTFVFPGVTPGAYTVTFAAATAARLAAHDVTLPAPLTVAAGAQVDAPVRVQLRPRVVRFEDAEDLTPTTP</sequence>
<name>E8U498_DEIML</name>
<organism evidence="2 3">
    <name type="scientific">Deinococcus maricopensis (strain DSM 21211 / LMG 22137 / NRRL B-23946 / LB-34)</name>
    <dbReference type="NCBI Taxonomy" id="709986"/>
    <lineage>
        <taxon>Bacteria</taxon>
        <taxon>Thermotogati</taxon>
        <taxon>Deinococcota</taxon>
        <taxon>Deinococci</taxon>
        <taxon>Deinococcales</taxon>
        <taxon>Deinococcaceae</taxon>
        <taxon>Deinococcus</taxon>
    </lineage>
</organism>